<dbReference type="AlphaFoldDB" id="A0AAX6IFE6"/>
<dbReference type="Proteomes" id="UP001140949">
    <property type="component" value="Unassembled WGS sequence"/>
</dbReference>
<dbReference type="Pfam" id="PF03468">
    <property type="entry name" value="XS"/>
    <property type="match status" value="1"/>
</dbReference>
<protein>
    <recommendedName>
        <fullName evidence="2">XS domain-containing protein</fullName>
    </recommendedName>
</protein>
<dbReference type="EMBL" id="JANAVB010002196">
    <property type="protein sequence ID" value="KAJ6851751.1"/>
    <property type="molecule type" value="Genomic_DNA"/>
</dbReference>
<reference evidence="3" key="1">
    <citation type="journal article" date="2023" name="GigaByte">
        <title>Genome assembly of the bearded iris, Iris pallida Lam.</title>
        <authorList>
            <person name="Bruccoleri R.E."/>
            <person name="Oakeley E.J."/>
            <person name="Faust A.M.E."/>
            <person name="Altorfer M."/>
            <person name="Dessus-Babus S."/>
            <person name="Burckhardt D."/>
            <person name="Oertli M."/>
            <person name="Naumann U."/>
            <person name="Petersen F."/>
            <person name="Wong J."/>
        </authorList>
    </citation>
    <scope>NUCLEOTIDE SEQUENCE</scope>
    <source>
        <strain evidence="3">GSM-AAB239-AS_SAM_17_03QT</strain>
    </source>
</reference>
<reference evidence="3" key="2">
    <citation type="submission" date="2023-04" db="EMBL/GenBank/DDBJ databases">
        <authorList>
            <person name="Bruccoleri R.E."/>
            <person name="Oakeley E.J."/>
            <person name="Faust A.-M."/>
            <person name="Dessus-Babus S."/>
            <person name="Altorfer M."/>
            <person name="Burckhardt D."/>
            <person name="Oertli M."/>
            <person name="Naumann U."/>
            <person name="Petersen F."/>
            <person name="Wong J."/>
        </authorList>
    </citation>
    <scope>NUCLEOTIDE SEQUENCE</scope>
    <source>
        <strain evidence="3">GSM-AAB239-AS_SAM_17_03QT</strain>
        <tissue evidence="3">Leaf</tissue>
    </source>
</reference>
<feature type="region of interest" description="Disordered" evidence="1">
    <location>
        <begin position="179"/>
        <end position="200"/>
    </location>
</feature>
<feature type="compositionally biased region" description="Basic and acidic residues" evidence="1">
    <location>
        <begin position="25"/>
        <end position="34"/>
    </location>
</feature>
<comment type="caution">
    <text evidence="3">The sequence shown here is derived from an EMBL/GenBank/DDBJ whole genome shotgun (WGS) entry which is preliminary data.</text>
</comment>
<evidence type="ECO:0000313" key="4">
    <source>
        <dbReference type="Proteomes" id="UP001140949"/>
    </source>
</evidence>
<dbReference type="InterPro" id="IPR038588">
    <property type="entry name" value="XS_domain_sf"/>
</dbReference>
<feature type="compositionally biased region" description="Gly residues" evidence="1">
    <location>
        <begin position="1"/>
        <end position="24"/>
    </location>
</feature>
<dbReference type="GO" id="GO:0031047">
    <property type="term" value="P:regulatory ncRNA-mediated gene silencing"/>
    <property type="evidence" value="ECO:0007669"/>
    <property type="project" value="InterPro"/>
</dbReference>
<evidence type="ECO:0000256" key="1">
    <source>
        <dbReference type="SAM" id="MobiDB-lite"/>
    </source>
</evidence>
<evidence type="ECO:0000259" key="2">
    <source>
        <dbReference type="Pfam" id="PF03468"/>
    </source>
</evidence>
<dbReference type="PANTHER" id="PTHR46619">
    <property type="entry name" value="RNA RECOGNITION MOTIF XS DOMAIN PROTEIN-RELATED"/>
    <property type="match status" value="1"/>
</dbReference>
<dbReference type="PANTHER" id="PTHR46619:SF2">
    <property type="entry name" value="XS DOMAIN PROTEIN"/>
    <property type="match status" value="1"/>
</dbReference>
<keyword evidence="4" id="KW-1185">Reference proteome</keyword>
<gene>
    <name evidence="3" type="ORF">M6B38_260295</name>
</gene>
<feature type="compositionally biased region" description="Basic and acidic residues" evidence="1">
    <location>
        <begin position="74"/>
        <end position="92"/>
    </location>
</feature>
<feature type="domain" description="XS" evidence="2">
    <location>
        <begin position="798"/>
        <end position="922"/>
    </location>
</feature>
<feature type="region of interest" description="Disordered" evidence="1">
    <location>
        <begin position="602"/>
        <end position="644"/>
    </location>
</feature>
<feature type="region of interest" description="Disordered" evidence="1">
    <location>
        <begin position="1"/>
        <end position="92"/>
    </location>
</feature>
<evidence type="ECO:0000313" key="3">
    <source>
        <dbReference type="EMBL" id="KAJ6851751.1"/>
    </source>
</evidence>
<feature type="region of interest" description="Disordered" evidence="1">
    <location>
        <begin position="440"/>
        <end position="461"/>
    </location>
</feature>
<organism evidence="3 4">
    <name type="scientific">Iris pallida</name>
    <name type="common">Sweet iris</name>
    <dbReference type="NCBI Taxonomy" id="29817"/>
    <lineage>
        <taxon>Eukaryota</taxon>
        <taxon>Viridiplantae</taxon>
        <taxon>Streptophyta</taxon>
        <taxon>Embryophyta</taxon>
        <taxon>Tracheophyta</taxon>
        <taxon>Spermatophyta</taxon>
        <taxon>Magnoliopsida</taxon>
        <taxon>Liliopsida</taxon>
        <taxon>Asparagales</taxon>
        <taxon>Iridaceae</taxon>
        <taxon>Iridoideae</taxon>
        <taxon>Irideae</taxon>
        <taxon>Iris</taxon>
    </lineage>
</organism>
<dbReference type="InterPro" id="IPR005380">
    <property type="entry name" value="XS_domain"/>
</dbReference>
<dbReference type="Gene3D" id="3.30.70.2890">
    <property type="entry name" value="XS domain"/>
    <property type="match status" value="1"/>
</dbReference>
<accession>A0AAX6IFE6</accession>
<sequence length="951" mass="107772">MRGRGRGGGGRGRGGGGGGRGRGRGSGDPRERSPPRHRAPRRSLSPPTRRHGPPRHSRSPPPLPRPHLRSPVIDFHRDREYRDRNREYRDKDQEYAVRGKQVHREQHDEGLGFQHNYMLPDHPTDLISNPNSNLQLNRSAKDRDLMAPSGITDGHGLLLQKSMFLDDGLARTYFSLPQDNHGRSADPPPVLNPTGSARGNLGIEMHHYHEHSRDPYDDIERDQGYPKDALFSDMIAPVQLRPLGGSSSSSLPKDGKFLGFYGDHDAIGRFSNDPLKYNAYSQMQLPESLRRDPLSPGAREKPLEYDYEERSRRGRDDPLYAESDTIYRKVTWGPRSEYRDALGPSFSELAGEKVDRADASRKNLSESGVWDLPRSSHGDAVMDFHDLKGDQEDYVSGSGSGYMRLRMKSPRDHGVAPFEDGYSFERDVAPMAYRDHHRDMLRHGMGSPRGKLRLDRRSRSPMLADHQRDMLKHGMGSPRGKLRLDERPRSPMLADHHMDMLRHGASLSRGNSRFDDDLAMYDVSPERMARRRYVLSGNDPNGLDSRGMLSNDRNVHRRIRIRSPNLGDEMWSSEEDEQDVPYNTSKAAYGHSKYRMPSHIISRNDGQAQSGGSHGRTEGRGISLKKRLRPGPSEPHVSLASQRRQVLPRPYKFWKRALDDGHNDLHEPDGDVIVDDVYSKKSDPPENSEEFKQQVHKAFLRFTKLLNESPHQKKRYRDDQGRTSNLLCCVCGSTSKDFMDTHSLLTHTYHSLKLGLRTEHLGFHKALCLLMGWNWLVPPDTSKAYMSKCDVEVKALKEDLILWPPVVVMNNSSIGVKNNANAPKVITVEAMEGILKGMGFEVAKGRLCRGKPGNQSVLLLKFLPTFSGLQEAERLHKYYADRKRGREEFKKITSSNGSSREAPISEDEELMYGYMAIADDLDKLDPETKKRCHVKSKKDIEAIADAPLNTD</sequence>
<feature type="region of interest" description="Disordered" evidence="1">
    <location>
        <begin position="287"/>
        <end position="318"/>
    </location>
</feature>
<feature type="compositionally biased region" description="Basic and acidic residues" evidence="1">
    <location>
        <begin position="288"/>
        <end position="318"/>
    </location>
</feature>
<feature type="compositionally biased region" description="Basic residues" evidence="1">
    <location>
        <begin position="48"/>
        <end position="58"/>
    </location>
</feature>
<proteinExistence type="predicted"/>
<name>A0AAX6IFE6_IRIPA</name>